<dbReference type="SUPFAM" id="SSF54236">
    <property type="entry name" value="Ubiquitin-like"/>
    <property type="match status" value="1"/>
</dbReference>
<dbReference type="InterPro" id="IPR011993">
    <property type="entry name" value="PH-like_dom_sf"/>
</dbReference>
<sequence>MSTFVSLLEVLESRGSALDDDEVWAILLTAAETLTSISNKGPGNLCSVISPGSILISPSGSVAFKTCGRTDNVAFFTSPEMTVAQSSSSKEAVEKMLVYSLGMTLYWTVDYQLPQNQPVQLNDNLNILLLSMCEEESRRRPNLLAVLHHCEQHQKNALLPPPDRIIRQLVQYVLHHPVENALGNFSLITDRSQLIRHKLRGDYTENFAWGPKAISSPSYTVQAEYNRSSHSSHHRGSTSIPYLHIQRQLNDRSNQSFGSSLSLSERKLKNMGPEFVRILDEPFITLELPSSIVSKKGKSCSTQRDVRVIMPNGQTILIKCDVKTRGGDVFDMVIAHTKMVEHFYFGLAYTDSTNEFFFLDNKTKISKIAPESWKKVPTSMFVLHVRIKFFINDVSLLLHKLTRHQYYLQLRRDILENVLPCNEETGLLLGALALQAEFGDILPEYYQPEHYVPKSIMEKMAMPCLKQELLHLHANNANMTAEESELEFLKAIQQLPEYGIFFHHAVCQKMLSSGELLLGVCAKGIVVYEVTNNTHTMRFTFHWRETINIFASKRKFVIVSSISKKHTFLMEKSRFARYLCSLCIAQHKFHMEMSSRQLSHSLVSEDSNLQCEVSSAQNDASRRISCFEGTSDDGRPDVAHHDSMSKLCDDLANRIETRIKQQRDLLEYYNALSRDLQRFTGSSKRSSGVSSIPSFLRDTPTSPRAPVREILCVTLKKDMKLGLGIVIVGEDRASRLDLGIFIASVVPGGPASRDGRISPGSRLISLNQTSLEGVPFDEAVEIIQSSPNQVELIISQSK</sequence>
<dbReference type="PROSITE" id="PS50106">
    <property type="entry name" value="PDZ"/>
    <property type="match status" value="1"/>
</dbReference>
<dbReference type="Pfam" id="PF16474">
    <property type="entry name" value="KIND"/>
    <property type="match status" value="1"/>
</dbReference>
<comment type="caution">
    <text evidence="6">The sequence shown here is derived from an EMBL/GenBank/DDBJ whole genome shotgun (WGS) entry which is preliminary data.</text>
</comment>
<keyword evidence="1" id="KW-0677">Repeat</keyword>
<dbReference type="PROSITE" id="PS51377">
    <property type="entry name" value="KIND"/>
    <property type="match status" value="1"/>
</dbReference>
<dbReference type="PANTHER" id="PTHR46900:SF4">
    <property type="entry name" value="FERM AND PDZ DOMAIN CONTAINING 2"/>
    <property type="match status" value="1"/>
</dbReference>
<dbReference type="InterPro" id="IPR019749">
    <property type="entry name" value="Band_41_domain"/>
</dbReference>
<feature type="domain" description="PDZ" evidence="4">
    <location>
        <begin position="712"/>
        <end position="798"/>
    </location>
</feature>
<dbReference type="InterPro" id="IPR036034">
    <property type="entry name" value="PDZ_sf"/>
</dbReference>
<proteinExistence type="predicted"/>
<feature type="compositionally biased region" description="Low complexity" evidence="2">
    <location>
        <begin position="682"/>
        <end position="694"/>
    </location>
</feature>
<dbReference type="Pfam" id="PF09380">
    <property type="entry name" value="FERM_C"/>
    <property type="match status" value="1"/>
</dbReference>
<dbReference type="SMART" id="SM00228">
    <property type="entry name" value="PDZ"/>
    <property type="match status" value="1"/>
</dbReference>
<evidence type="ECO:0000259" key="4">
    <source>
        <dbReference type="PROSITE" id="PS50106"/>
    </source>
</evidence>
<dbReference type="Pfam" id="PF00595">
    <property type="entry name" value="PDZ"/>
    <property type="match status" value="1"/>
</dbReference>
<dbReference type="PROSITE" id="PS50057">
    <property type="entry name" value="FERM_3"/>
    <property type="match status" value="1"/>
</dbReference>
<dbReference type="InterPro" id="IPR029071">
    <property type="entry name" value="Ubiquitin-like_domsf"/>
</dbReference>
<dbReference type="InterPro" id="IPR000299">
    <property type="entry name" value="FERM_domain"/>
</dbReference>
<dbReference type="InterPro" id="IPR001478">
    <property type="entry name" value="PDZ"/>
</dbReference>
<dbReference type="EMBL" id="JAAGNN010000009">
    <property type="protein sequence ID" value="KAF4085422.1"/>
    <property type="molecule type" value="Genomic_DNA"/>
</dbReference>
<dbReference type="InterPro" id="IPR014352">
    <property type="entry name" value="FERM/acyl-CoA-bd_prot_sf"/>
</dbReference>
<feature type="non-terminal residue" evidence="6">
    <location>
        <position position="1"/>
    </location>
</feature>
<keyword evidence="7" id="KW-1185">Reference proteome</keyword>
<dbReference type="Pfam" id="PF09379">
    <property type="entry name" value="FERM_N"/>
    <property type="match status" value="1"/>
</dbReference>
<evidence type="ECO:0000313" key="7">
    <source>
        <dbReference type="Proteomes" id="UP000593565"/>
    </source>
</evidence>
<dbReference type="InterPro" id="IPR011019">
    <property type="entry name" value="KIND_dom"/>
</dbReference>
<feature type="region of interest" description="Disordered" evidence="2">
    <location>
        <begin position="682"/>
        <end position="701"/>
    </location>
</feature>
<protein>
    <submittedName>
        <fullName evidence="6">Uncharacterized protein</fullName>
    </submittedName>
</protein>
<dbReference type="SMART" id="SM00295">
    <property type="entry name" value="B41"/>
    <property type="match status" value="1"/>
</dbReference>
<dbReference type="SUPFAM" id="SSF56112">
    <property type="entry name" value="Protein kinase-like (PK-like)"/>
    <property type="match status" value="1"/>
</dbReference>
<evidence type="ECO:0000259" key="5">
    <source>
        <dbReference type="PROSITE" id="PS51377"/>
    </source>
</evidence>
<evidence type="ECO:0000313" key="6">
    <source>
        <dbReference type="EMBL" id="KAF4085422.1"/>
    </source>
</evidence>
<dbReference type="Gene3D" id="1.20.80.10">
    <property type="match status" value="1"/>
</dbReference>
<reference evidence="6 7" key="1">
    <citation type="submission" date="2020-02" db="EMBL/GenBank/DDBJ databases">
        <title>A chromosome-scale genome assembly of the black bullhead catfish (Ameiurus melas).</title>
        <authorList>
            <person name="Wen M."/>
            <person name="Zham M."/>
            <person name="Cabau C."/>
            <person name="Klopp C."/>
            <person name="Donnadieu C."/>
            <person name="Roques C."/>
            <person name="Bouchez O."/>
            <person name="Lampietro C."/>
            <person name="Jouanno E."/>
            <person name="Herpin A."/>
            <person name="Louis A."/>
            <person name="Berthelot C."/>
            <person name="Parey E."/>
            <person name="Roest-Crollius H."/>
            <person name="Braasch I."/>
            <person name="Postlethwait J."/>
            <person name="Robinson-Rechavi M."/>
            <person name="Echchiki A."/>
            <person name="Begum T."/>
            <person name="Montfort J."/>
            <person name="Schartl M."/>
            <person name="Bobe J."/>
            <person name="Guiguen Y."/>
        </authorList>
    </citation>
    <scope>NUCLEOTIDE SEQUENCE [LARGE SCALE GENOMIC DNA]</scope>
    <source>
        <strain evidence="6">M_S1</strain>
        <tissue evidence="6">Blood</tissue>
    </source>
</reference>
<dbReference type="Gene3D" id="2.30.29.30">
    <property type="entry name" value="Pleckstrin-homology domain (PH domain)/Phosphotyrosine-binding domain (PTB)"/>
    <property type="match status" value="1"/>
</dbReference>
<dbReference type="SUPFAM" id="SSF50729">
    <property type="entry name" value="PH domain-like"/>
    <property type="match status" value="1"/>
</dbReference>
<feature type="domain" description="KIND" evidence="5">
    <location>
        <begin position="5"/>
        <end position="209"/>
    </location>
</feature>
<dbReference type="PANTHER" id="PTHR46900">
    <property type="entry name" value="TYROSINE-PROTEIN PHOSPHATASE NON-RECEPTOR TYPE 13"/>
    <property type="match status" value="1"/>
</dbReference>
<dbReference type="AlphaFoldDB" id="A0A7J6AR97"/>
<name>A0A7J6AR97_AMEME</name>
<gene>
    <name evidence="6" type="ORF">AMELA_G00118140</name>
</gene>
<dbReference type="Proteomes" id="UP000593565">
    <property type="component" value="Unassembled WGS sequence"/>
</dbReference>
<dbReference type="SUPFAM" id="SSF47031">
    <property type="entry name" value="Second domain of FERM"/>
    <property type="match status" value="1"/>
</dbReference>
<evidence type="ECO:0000259" key="3">
    <source>
        <dbReference type="PROSITE" id="PS50057"/>
    </source>
</evidence>
<dbReference type="InterPro" id="IPR018980">
    <property type="entry name" value="FERM_PH-like_C"/>
</dbReference>
<dbReference type="InterPro" id="IPR035963">
    <property type="entry name" value="FERM_2"/>
</dbReference>
<evidence type="ECO:0000256" key="1">
    <source>
        <dbReference type="ARBA" id="ARBA00022737"/>
    </source>
</evidence>
<dbReference type="InterPro" id="IPR018979">
    <property type="entry name" value="FERM_N"/>
</dbReference>
<dbReference type="Gene3D" id="3.10.20.90">
    <property type="entry name" value="Phosphatidylinositol 3-kinase Catalytic Subunit, Chain A, domain 1"/>
    <property type="match status" value="1"/>
</dbReference>
<dbReference type="PRINTS" id="PR00935">
    <property type="entry name" value="BAND41"/>
</dbReference>
<evidence type="ECO:0000256" key="2">
    <source>
        <dbReference type="SAM" id="MobiDB-lite"/>
    </source>
</evidence>
<dbReference type="Gene3D" id="2.30.42.10">
    <property type="match status" value="1"/>
</dbReference>
<dbReference type="SMART" id="SM00750">
    <property type="entry name" value="KIND"/>
    <property type="match status" value="1"/>
</dbReference>
<accession>A0A7J6AR97</accession>
<dbReference type="InterPro" id="IPR019748">
    <property type="entry name" value="FERM_central"/>
</dbReference>
<dbReference type="SMART" id="SM01196">
    <property type="entry name" value="FERM_C"/>
    <property type="match status" value="1"/>
</dbReference>
<feature type="domain" description="FERM" evidence="3">
    <location>
        <begin position="304"/>
        <end position="594"/>
    </location>
</feature>
<dbReference type="Pfam" id="PF00373">
    <property type="entry name" value="FERM_M"/>
    <property type="match status" value="1"/>
</dbReference>
<dbReference type="InterPro" id="IPR011009">
    <property type="entry name" value="Kinase-like_dom_sf"/>
</dbReference>
<dbReference type="SUPFAM" id="SSF50156">
    <property type="entry name" value="PDZ domain-like"/>
    <property type="match status" value="1"/>
</dbReference>
<dbReference type="Gene3D" id="1.10.510.10">
    <property type="entry name" value="Transferase(Phosphotransferase) domain 1"/>
    <property type="match status" value="1"/>
</dbReference>
<dbReference type="CDD" id="cd14473">
    <property type="entry name" value="FERM_B-lobe"/>
    <property type="match status" value="1"/>
</dbReference>
<dbReference type="InterPro" id="IPR052074">
    <property type="entry name" value="NonRcpt_TyrProt_Phosphatase"/>
</dbReference>
<organism evidence="6 7">
    <name type="scientific">Ameiurus melas</name>
    <name type="common">Black bullhead</name>
    <name type="synonym">Silurus melas</name>
    <dbReference type="NCBI Taxonomy" id="219545"/>
    <lineage>
        <taxon>Eukaryota</taxon>
        <taxon>Metazoa</taxon>
        <taxon>Chordata</taxon>
        <taxon>Craniata</taxon>
        <taxon>Vertebrata</taxon>
        <taxon>Euteleostomi</taxon>
        <taxon>Actinopterygii</taxon>
        <taxon>Neopterygii</taxon>
        <taxon>Teleostei</taxon>
        <taxon>Ostariophysi</taxon>
        <taxon>Siluriformes</taxon>
        <taxon>Ictaluridae</taxon>
        <taxon>Ameiurus</taxon>
    </lineage>
</organism>